<keyword evidence="4" id="KW-0443">Lipid metabolism</keyword>
<dbReference type="RefSeq" id="WP_184199746.1">
    <property type="nucleotide sequence ID" value="NZ_JACHGW010000003.1"/>
</dbReference>
<dbReference type="InterPro" id="IPR029098">
    <property type="entry name" value="Acetyltransf_C"/>
</dbReference>
<dbReference type="InterPro" id="IPR037157">
    <property type="entry name" value="Acetyltransf_C_sf"/>
</dbReference>
<dbReference type="Pfam" id="PF13720">
    <property type="entry name" value="Acetyltransf_11"/>
    <property type="match status" value="1"/>
</dbReference>
<dbReference type="Gene3D" id="2.160.10.10">
    <property type="entry name" value="Hexapeptide repeat proteins"/>
    <property type="match status" value="1"/>
</dbReference>
<dbReference type="Proteomes" id="UP000520814">
    <property type="component" value="Unassembled WGS sequence"/>
</dbReference>
<comment type="caution">
    <text evidence="7">The sequence shown here is derived from an EMBL/GenBank/DDBJ whole genome shotgun (WGS) entry which is preliminary data.</text>
</comment>
<protein>
    <submittedName>
        <fullName evidence="7">UDP-N-acetylglucosamine acyltransferase</fullName>
        <ecNumber evidence="7">2.3.1.129</ecNumber>
    </submittedName>
</protein>
<evidence type="ECO:0000256" key="3">
    <source>
        <dbReference type="ARBA" id="ARBA00022679"/>
    </source>
</evidence>
<dbReference type="CDD" id="cd03351">
    <property type="entry name" value="LbH_UDP-GlcNAc_AT"/>
    <property type="match status" value="1"/>
</dbReference>
<dbReference type="NCBIfam" id="TIGR01852">
    <property type="entry name" value="lipid_A_lpxA"/>
    <property type="match status" value="1"/>
</dbReference>
<dbReference type="InterPro" id="IPR011004">
    <property type="entry name" value="Trimer_LpxA-like_sf"/>
</dbReference>
<dbReference type="AlphaFoldDB" id="A0A7W9STV1"/>
<dbReference type="PANTHER" id="PTHR43480:SF1">
    <property type="entry name" value="ACYL-[ACYL-CARRIER-PROTEIN]--UDP-N-ACETYLGLUCOSAMINE O-ACYLTRANSFERASE, MITOCHONDRIAL-RELATED"/>
    <property type="match status" value="1"/>
</dbReference>
<evidence type="ECO:0000256" key="4">
    <source>
        <dbReference type="ARBA" id="ARBA00023098"/>
    </source>
</evidence>
<evidence type="ECO:0000256" key="1">
    <source>
        <dbReference type="ARBA" id="ARBA00022516"/>
    </source>
</evidence>
<dbReference type="EC" id="2.3.1.129" evidence="7"/>
<dbReference type="Gene3D" id="1.20.1180.10">
    <property type="entry name" value="Udp N-acetylglucosamine O-acyltransferase, C-terminal domain"/>
    <property type="match status" value="1"/>
</dbReference>
<dbReference type="EMBL" id="JACHGW010000003">
    <property type="protein sequence ID" value="MBB6051869.1"/>
    <property type="molecule type" value="Genomic_DNA"/>
</dbReference>
<reference evidence="7 8" key="1">
    <citation type="submission" date="2020-08" db="EMBL/GenBank/DDBJ databases">
        <title>Genomic Encyclopedia of Type Strains, Phase IV (KMG-IV): sequencing the most valuable type-strain genomes for metagenomic binning, comparative biology and taxonomic classification.</title>
        <authorList>
            <person name="Goeker M."/>
        </authorList>
    </citation>
    <scope>NUCLEOTIDE SEQUENCE [LARGE SCALE GENOMIC DNA]</scope>
    <source>
        <strain evidence="7 8">DSM 23562</strain>
    </source>
</reference>
<dbReference type="NCBIfam" id="NF003657">
    <property type="entry name" value="PRK05289.1"/>
    <property type="match status" value="1"/>
</dbReference>
<dbReference type="Pfam" id="PF00132">
    <property type="entry name" value="Hexapep"/>
    <property type="match status" value="2"/>
</dbReference>
<organism evidence="7 8">
    <name type="scientific">Armatimonas rosea</name>
    <dbReference type="NCBI Taxonomy" id="685828"/>
    <lineage>
        <taxon>Bacteria</taxon>
        <taxon>Bacillati</taxon>
        <taxon>Armatimonadota</taxon>
        <taxon>Armatimonadia</taxon>
        <taxon>Armatimonadales</taxon>
        <taxon>Armatimonadaceae</taxon>
        <taxon>Armatimonas</taxon>
    </lineage>
</organism>
<evidence type="ECO:0000313" key="7">
    <source>
        <dbReference type="EMBL" id="MBB6051869.1"/>
    </source>
</evidence>
<keyword evidence="1" id="KW-0444">Lipid biosynthesis</keyword>
<accession>A0A7W9STV1</accession>
<dbReference type="InterPro" id="IPR010137">
    <property type="entry name" value="Lipid_A_LpxA"/>
</dbReference>
<evidence type="ECO:0000259" key="6">
    <source>
        <dbReference type="Pfam" id="PF13720"/>
    </source>
</evidence>
<proteinExistence type="predicted"/>
<keyword evidence="2" id="KW-0441">Lipid A biosynthesis</keyword>
<sequence>MSTPKIHATAVIDPSAQIGEDVEIGAYTVIGPDCIVGDGTILGPHVVLEQYTELGKLCQVRAGAVLGGPPQDNKFKGERSFVRVGDRTQIREFVTIHRSTGEDEATTIGDDNLIMAYVHIGHNCNVGNKAMLSSYAGLSGHIYIEDNVIVGGMIGMHQFVRVGRYAMLGGYSKVVQDVPPFMLADGRPADILDLNVRGLRRAGIDTNTRNALKQAYKLLYRSNMNRTQALEAIAEELEPNPELDYLVQFIERMKDGTSGRQDDRPRR</sequence>
<dbReference type="PIRSF" id="PIRSF000456">
    <property type="entry name" value="UDP-GlcNAc_acltr"/>
    <property type="match status" value="1"/>
</dbReference>
<keyword evidence="5 7" id="KW-0012">Acyltransferase</keyword>
<keyword evidence="8" id="KW-1185">Reference proteome</keyword>
<dbReference type="SUPFAM" id="SSF51161">
    <property type="entry name" value="Trimeric LpxA-like enzymes"/>
    <property type="match status" value="1"/>
</dbReference>
<dbReference type="GO" id="GO:0016020">
    <property type="term" value="C:membrane"/>
    <property type="evidence" value="ECO:0007669"/>
    <property type="project" value="GOC"/>
</dbReference>
<evidence type="ECO:0000313" key="8">
    <source>
        <dbReference type="Proteomes" id="UP000520814"/>
    </source>
</evidence>
<gene>
    <name evidence="7" type="ORF">HNQ39_003679</name>
</gene>
<evidence type="ECO:0000256" key="2">
    <source>
        <dbReference type="ARBA" id="ARBA00022556"/>
    </source>
</evidence>
<feature type="domain" description="UDP N-acetylglucosamine O-acyltransferase C-terminal" evidence="6">
    <location>
        <begin position="177"/>
        <end position="256"/>
    </location>
</feature>
<evidence type="ECO:0000256" key="5">
    <source>
        <dbReference type="ARBA" id="ARBA00023315"/>
    </source>
</evidence>
<dbReference type="GO" id="GO:0009245">
    <property type="term" value="P:lipid A biosynthetic process"/>
    <property type="evidence" value="ECO:0007669"/>
    <property type="project" value="UniProtKB-KW"/>
</dbReference>
<dbReference type="InterPro" id="IPR001451">
    <property type="entry name" value="Hexapep"/>
</dbReference>
<dbReference type="GO" id="GO:0008780">
    <property type="term" value="F:acyl-[acyl-carrier-protein]-UDP-N-acetylglucosamine O-acyltransferase activity"/>
    <property type="evidence" value="ECO:0007669"/>
    <property type="project" value="UniProtKB-EC"/>
</dbReference>
<name>A0A7W9STV1_ARMRO</name>
<dbReference type="PANTHER" id="PTHR43480">
    <property type="entry name" value="ACYL-[ACYL-CARRIER-PROTEIN]--UDP-N-ACETYLGLUCOSAMINE O-ACYLTRANSFERASE"/>
    <property type="match status" value="1"/>
</dbReference>
<keyword evidence="3 7" id="KW-0808">Transferase</keyword>